<dbReference type="EMBL" id="KU963390">
    <property type="protein sequence ID" value="ANI75621.1"/>
    <property type="molecule type" value="Genomic_DNA"/>
</dbReference>
<keyword evidence="1" id="KW-0812">Transmembrane</keyword>
<geneLocation type="plasmid" evidence="2">
    <name>ECO37P2</name>
</geneLocation>
<feature type="transmembrane region" description="Helical" evidence="1">
    <location>
        <begin position="5"/>
        <end position="23"/>
    </location>
</feature>
<reference evidence="2" key="1">
    <citation type="submission" date="2016-03" db="EMBL/GenBank/DDBJ databases">
        <title>Resistome analysis of KPC-2-producing Escherichia coli ST224 strain isolated in Brazil using whole genome sequencing.</title>
        <authorList>
            <person name="Rossi I.G."/>
            <person name="Araujo B.F."/>
            <person name="Cerdeira L.T."/>
            <person name="Campos P.A."/>
            <person name="Royer S."/>
            <person name="Ferreira M.L."/>
            <person name="Batistao D.W.F."/>
            <person name="Souza T.A."/>
            <person name="Vancan S.I.S."/>
            <person name="Lincopan N."/>
            <person name="Gontijo-Filho P.P."/>
            <person name="Ribas R.M."/>
        </authorList>
    </citation>
    <scope>NUCLEOTIDE SEQUENCE</scope>
    <source>
        <strain evidence="2">ECO37</strain>
        <plasmid evidence="2">ECO37P2</plasmid>
    </source>
</reference>
<sequence>MVVIFLVYLVPAFFLMFGIISAIRKWLATHSGREDNKPKSVGVGAGTFITAALVWIFLAIIFIGTPSEILKEKHDNEARRSNIINTCEKVESGRDKGILSGVQDGYLCKDGVVYYINSR</sequence>
<evidence type="ECO:0000313" key="2">
    <source>
        <dbReference type="EMBL" id="ANI75621.1"/>
    </source>
</evidence>
<organism evidence="2">
    <name type="scientific">Escherichia coli</name>
    <dbReference type="NCBI Taxonomy" id="562"/>
    <lineage>
        <taxon>Bacteria</taxon>
        <taxon>Pseudomonadati</taxon>
        <taxon>Pseudomonadota</taxon>
        <taxon>Gammaproteobacteria</taxon>
        <taxon>Enterobacterales</taxon>
        <taxon>Enterobacteriaceae</taxon>
        <taxon>Escherichia</taxon>
    </lineage>
</organism>
<feature type="transmembrane region" description="Helical" evidence="1">
    <location>
        <begin position="43"/>
        <end position="63"/>
    </location>
</feature>
<keyword evidence="1" id="KW-0472">Membrane</keyword>
<name>A0A191T960_ECOLX</name>
<dbReference type="RefSeq" id="WP_103246029.1">
    <property type="nucleotide sequence ID" value="NZ_KU963390.1"/>
</dbReference>
<proteinExistence type="predicted"/>
<keyword evidence="2" id="KW-0614">Plasmid</keyword>
<accession>A0A191T960</accession>
<evidence type="ECO:0000256" key="1">
    <source>
        <dbReference type="SAM" id="Phobius"/>
    </source>
</evidence>
<keyword evidence="1" id="KW-1133">Transmembrane helix</keyword>
<protein>
    <submittedName>
        <fullName evidence="2">Uncharacterized protein</fullName>
    </submittedName>
</protein>
<dbReference type="AlphaFoldDB" id="A0A191T960"/>